<reference evidence="2" key="1">
    <citation type="submission" date="2021-02" db="EMBL/GenBank/DDBJ databases">
        <authorList>
            <person name="Nowell W R."/>
        </authorList>
    </citation>
    <scope>NUCLEOTIDE SEQUENCE</scope>
</reference>
<organism evidence="2 3">
    <name type="scientific">Rotaria magnacalcarata</name>
    <dbReference type="NCBI Taxonomy" id="392030"/>
    <lineage>
        <taxon>Eukaryota</taxon>
        <taxon>Metazoa</taxon>
        <taxon>Spiralia</taxon>
        <taxon>Gnathifera</taxon>
        <taxon>Rotifera</taxon>
        <taxon>Eurotatoria</taxon>
        <taxon>Bdelloidea</taxon>
        <taxon>Philodinida</taxon>
        <taxon>Philodinidae</taxon>
        <taxon>Rotaria</taxon>
    </lineage>
</organism>
<dbReference type="EMBL" id="CAJOBI010161633">
    <property type="protein sequence ID" value="CAF4853470.1"/>
    <property type="molecule type" value="Genomic_DNA"/>
</dbReference>
<dbReference type="Proteomes" id="UP000676336">
    <property type="component" value="Unassembled WGS sequence"/>
</dbReference>
<dbReference type="AlphaFoldDB" id="A0A8S3BS18"/>
<dbReference type="Gene3D" id="1.10.10.10">
    <property type="entry name" value="Winged helix-like DNA-binding domain superfamily/Winged helix DNA-binding domain"/>
    <property type="match status" value="1"/>
</dbReference>
<protein>
    <recommendedName>
        <fullName evidence="1">SEC63 domain-containing protein</fullName>
    </recommendedName>
</protein>
<dbReference type="Gene3D" id="1.10.3380.10">
    <property type="entry name" value="Sec63 N-terminal domain-like domain"/>
    <property type="match status" value="1"/>
</dbReference>
<feature type="domain" description="SEC63" evidence="1">
    <location>
        <begin position="48"/>
        <end position="78"/>
    </location>
</feature>
<evidence type="ECO:0000313" key="2">
    <source>
        <dbReference type="EMBL" id="CAF4853470.1"/>
    </source>
</evidence>
<gene>
    <name evidence="2" type="ORF">SMN809_LOCUS49510</name>
</gene>
<comment type="caution">
    <text evidence="2">The sequence shown here is derived from an EMBL/GenBank/DDBJ whole genome shotgun (WGS) entry which is preliminary data.</text>
</comment>
<evidence type="ECO:0000313" key="3">
    <source>
        <dbReference type="Proteomes" id="UP000676336"/>
    </source>
</evidence>
<dbReference type="InterPro" id="IPR036388">
    <property type="entry name" value="WH-like_DNA-bd_sf"/>
</dbReference>
<sequence length="79" mass="8910">MEPLASDANEQVTLNTYLSTIVQRSLDELIRSTCVLISDDDQRTLQATVHGRIASHYYISYKTINMFAQRVTSNTTIAD</sequence>
<name>A0A8S3BS18_9BILA</name>
<proteinExistence type="predicted"/>
<dbReference type="InterPro" id="IPR004179">
    <property type="entry name" value="Sec63-dom"/>
</dbReference>
<feature type="non-terminal residue" evidence="2">
    <location>
        <position position="79"/>
    </location>
</feature>
<dbReference type="Pfam" id="PF02889">
    <property type="entry name" value="Sec63"/>
    <property type="match status" value="1"/>
</dbReference>
<accession>A0A8S3BS18</accession>
<evidence type="ECO:0000259" key="1">
    <source>
        <dbReference type="Pfam" id="PF02889"/>
    </source>
</evidence>
<dbReference type="GO" id="GO:0004386">
    <property type="term" value="F:helicase activity"/>
    <property type="evidence" value="ECO:0007669"/>
    <property type="project" value="UniProtKB-KW"/>
</dbReference>